<evidence type="ECO:0008006" key="4">
    <source>
        <dbReference type="Google" id="ProtNLM"/>
    </source>
</evidence>
<gene>
    <name evidence="2" type="ORF">UV42_C0036G0039</name>
</gene>
<comment type="caution">
    <text evidence="2">The sequence shown here is derived from an EMBL/GenBank/DDBJ whole genome shotgun (WGS) entry which is preliminary data.</text>
</comment>
<dbReference type="Proteomes" id="UP000033867">
    <property type="component" value="Unassembled WGS sequence"/>
</dbReference>
<feature type="transmembrane region" description="Helical" evidence="1">
    <location>
        <begin position="47"/>
        <end position="67"/>
    </location>
</feature>
<keyword evidence="1" id="KW-1133">Transmembrane helix</keyword>
<dbReference type="Pfam" id="PF06695">
    <property type="entry name" value="Sm_multidrug_ex"/>
    <property type="match status" value="1"/>
</dbReference>
<dbReference type="PANTHER" id="PTHR36007">
    <property type="entry name" value="TRANSPORT PROTEIN-RELATED"/>
    <property type="match status" value="1"/>
</dbReference>
<feature type="transmembrane region" description="Helical" evidence="1">
    <location>
        <begin position="102"/>
        <end position="121"/>
    </location>
</feature>
<sequence>MPHLNPATWFAALPHEWAVFLLSMLPITELRAAIPIGLTVYDMSLPVTWIMAVLGNLVPSFFLLLLLPRLHDWIIRQKYIGAIFKKKLADAERFFSGNHAKYGAIALVVFVGIPLPMTGAWTGSLASFIFKIPFKKSFPLIALGVSLAATIVTLITLFAGGAWRALFL</sequence>
<evidence type="ECO:0000313" key="3">
    <source>
        <dbReference type="Proteomes" id="UP000033867"/>
    </source>
</evidence>
<dbReference type="EMBL" id="LCEK01000036">
    <property type="protein sequence ID" value="KKS71143.1"/>
    <property type="molecule type" value="Genomic_DNA"/>
</dbReference>
<protein>
    <recommendedName>
        <fullName evidence="4">Small multi-drug export protein</fullName>
    </recommendedName>
</protein>
<dbReference type="PANTHER" id="PTHR36007:SF2">
    <property type="entry name" value="TRANSPORT PROTEIN-RELATED"/>
    <property type="match status" value="1"/>
</dbReference>
<name>A0A0G1E9A2_9BACT</name>
<keyword evidence="1" id="KW-0812">Transmembrane</keyword>
<keyword evidence="1" id="KW-0472">Membrane</keyword>
<evidence type="ECO:0000256" key="1">
    <source>
        <dbReference type="SAM" id="Phobius"/>
    </source>
</evidence>
<evidence type="ECO:0000313" key="2">
    <source>
        <dbReference type="EMBL" id="KKS71143.1"/>
    </source>
</evidence>
<organism evidence="2 3">
    <name type="scientific">Candidatus Magasanikbacteria bacterium GW2011_GWE2_42_7</name>
    <dbReference type="NCBI Taxonomy" id="1619052"/>
    <lineage>
        <taxon>Bacteria</taxon>
        <taxon>Candidatus Magasanikiibacteriota</taxon>
    </lineage>
</organism>
<feature type="transmembrane region" description="Helical" evidence="1">
    <location>
        <begin position="141"/>
        <end position="163"/>
    </location>
</feature>
<dbReference type="AlphaFoldDB" id="A0A0G1E9A2"/>
<dbReference type="InterPro" id="IPR009577">
    <property type="entry name" value="Sm_multidrug_ex"/>
</dbReference>
<accession>A0A0G1E9A2</accession>
<reference evidence="2 3" key="1">
    <citation type="journal article" date="2015" name="Nature">
        <title>rRNA introns, odd ribosomes, and small enigmatic genomes across a large radiation of phyla.</title>
        <authorList>
            <person name="Brown C.T."/>
            <person name="Hug L.A."/>
            <person name="Thomas B.C."/>
            <person name="Sharon I."/>
            <person name="Castelle C.J."/>
            <person name="Singh A."/>
            <person name="Wilkins M.J."/>
            <person name="Williams K.H."/>
            <person name="Banfield J.F."/>
        </authorList>
    </citation>
    <scope>NUCLEOTIDE SEQUENCE [LARGE SCALE GENOMIC DNA]</scope>
</reference>
<proteinExistence type="predicted"/>